<dbReference type="Proteomes" id="UP000318053">
    <property type="component" value="Unassembled WGS sequence"/>
</dbReference>
<dbReference type="RefSeq" id="WP_246112882.1">
    <property type="nucleotide sequence ID" value="NZ_SJPK01000009.1"/>
</dbReference>
<evidence type="ECO:0000313" key="3">
    <source>
        <dbReference type="Proteomes" id="UP000318053"/>
    </source>
</evidence>
<evidence type="ECO:0000256" key="1">
    <source>
        <dbReference type="SAM" id="MobiDB-lite"/>
    </source>
</evidence>
<reference evidence="2 3" key="1">
    <citation type="submission" date="2019-02" db="EMBL/GenBank/DDBJ databases">
        <title>Deep-cultivation of Planctomycetes and their phenomic and genomic characterization uncovers novel biology.</title>
        <authorList>
            <person name="Wiegand S."/>
            <person name="Jogler M."/>
            <person name="Boedeker C."/>
            <person name="Pinto D."/>
            <person name="Vollmers J."/>
            <person name="Rivas-Marin E."/>
            <person name="Kohn T."/>
            <person name="Peeters S.H."/>
            <person name="Heuer A."/>
            <person name="Rast P."/>
            <person name="Oberbeckmann S."/>
            <person name="Bunk B."/>
            <person name="Jeske O."/>
            <person name="Meyerdierks A."/>
            <person name="Storesund J.E."/>
            <person name="Kallscheuer N."/>
            <person name="Luecker S."/>
            <person name="Lage O.M."/>
            <person name="Pohl T."/>
            <person name="Merkel B.J."/>
            <person name="Hornburger P."/>
            <person name="Mueller R.-W."/>
            <person name="Bruemmer F."/>
            <person name="Labrenz M."/>
            <person name="Spormann A.M."/>
            <person name="Op Den Camp H."/>
            <person name="Overmann J."/>
            <person name="Amann R."/>
            <person name="Jetten M.S.M."/>
            <person name="Mascher T."/>
            <person name="Medema M.H."/>
            <person name="Devos D.P."/>
            <person name="Kaster A.-K."/>
            <person name="Ovreas L."/>
            <person name="Rohde M."/>
            <person name="Galperin M.Y."/>
            <person name="Jogler C."/>
        </authorList>
    </citation>
    <scope>NUCLEOTIDE SEQUENCE [LARGE SCALE GENOMIC DNA]</scope>
    <source>
        <strain evidence="2 3">CA85</strain>
    </source>
</reference>
<keyword evidence="3" id="KW-1185">Reference proteome</keyword>
<protein>
    <submittedName>
        <fullName evidence="2">Uncharacterized protein</fullName>
    </submittedName>
</protein>
<accession>A0A5C5XQE5</accession>
<comment type="caution">
    <text evidence="2">The sequence shown here is derived from an EMBL/GenBank/DDBJ whole genome shotgun (WGS) entry which is preliminary data.</text>
</comment>
<name>A0A5C5XQE5_9BACT</name>
<proteinExistence type="predicted"/>
<evidence type="ECO:0000313" key="2">
    <source>
        <dbReference type="EMBL" id="TWT64819.1"/>
    </source>
</evidence>
<dbReference type="EMBL" id="SJPK01000009">
    <property type="protein sequence ID" value="TWT64819.1"/>
    <property type="molecule type" value="Genomic_DNA"/>
</dbReference>
<organism evidence="2 3">
    <name type="scientific">Allorhodopirellula solitaria</name>
    <dbReference type="NCBI Taxonomy" id="2527987"/>
    <lineage>
        <taxon>Bacteria</taxon>
        <taxon>Pseudomonadati</taxon>
        <taxon>Planctomycetota</taxon>
        <taxon>Planctomycetia</taxon>
        <taxon>Pirellulales</taxon>
        <taxon>Pirellulaceae</taxon>
        <taxon>Allorhodopirellula</taxon>
    </lineage>
</organism>
<sequence>MNRTRCTHHRRGAVALMLVLVLTLLVGTFAISLTSRANQQRRTERQHQAIAALESAIDAARRADLPGESSIRLPLGSEGDRWIIVETDSSPDEPSERYRATQYHNDRPGLSISRP</sequence>
<feature type="region of interest" description="Disordered" evidence="1">
    <location>
        <begin position="86"/>
        <end position="115"/>
    </location>
</feature>
<gene>
    <name evidence="2" type="ORF">CA85_36040</name>
</gene>
<feature type="compositionally biased region" description="Basic and acidic residues" evidence="1">
    <location>
        <begin position="94"/>
        <end position="107"/>
    </location>
</feature>
<dbReference type="AlphaFoldDB" id="A0A5C5XQE5"/>